<dbReference type="Gene3D" id="3.30.565.10">
    <property type="entry name" value="Histidine kinase-like ATPase, C-terminal domain"/>
    <property type="match status" value="1"/>
</dbReference>
<dbReference type="HOGENOM" id="CLU_001744_1_0_1"/>
<organism evidence="2 3">
    <name type="scientific">Serendipita vermifera MAFF 305830</name>
    <dbReference type="NCBI Taxonomy" id="933852"/>
    <lineage>
        <taxon>Eukaryota</taxon>
        <taxon>Fungi</taxon>
        <taxon>Dikarya</taxon>
        <taxon>Basidiomycota</taxon>
        <taxon>Agaricomycotina</taxon>
        <taxon>Agaricomycetes</taxon>
        <taxon>Sebacinales</taxon>
        <taxon>Serendipitaceae</taxon>
        <taxon>Serendipita</taxon>
    </lineage>
</organism>
<dbReference type="Pfam" id="PF12449">
    <property type="entry name" value="DUF3684"/>
    <property type="match status" value="1"/>
</dbReference>
<dbReference type="STRING" id="933852.A0A0C3B7Y9"/>
<feature type="region of interest" description="Disordered" evidence="1">
    <location>
        <begin position="1527"/>
        <end position="1606"/>
    </location>
</feature>
<dbReference type="OrthoDB" id="10031156at2759"/>
<evidence type="ECO:0008006" key="4">
    <source>
        <dbReference type="Google" id="ProtNLM"/>
    </source>
</evidence>
<keyword evidence="3" id="KW-1185">Reference proteome</keyword>
<sequence>MADKNALWAQGQDESVEVNQRALIDKVLARYSGEFTVFRELLQNADDAGATGVQIHFETKAFVDKSKPRTGNSIDGDSSAVVASGVPDGTDKPIPNLKDIVIAQWTFKNNGTVFREEDWNRLKKIAEGNPDEQKIGAFGVGFYSLFSVTEEPFVTSGTKWMGFYWKDGKDQLFARRGSLPESPEPPSPWTTFALPLRETGPFPGAPLDILRFLASSITFMSTLKDVELYLDGTRLGHIFKEVGSPQTVGVPKSLASGQQQQQIMGSLMSNAGSMIGGWGDWGMRTPTNNTRNRDTGDKEVKWSWFTPKKYFNLTNVTSTPVHIRAEVIRWVYLAGSEKAKPVKKAILPAATTTGSTGAPTNSFLASLISSFASPRSTTPSRPSPFSSGRGTPAPAAPRATSSVETVDVKKLAADQRKSVESSVLLSVFTAEARVKLDEKMEVELERATKKRAPPSVRVGLIYTGKDEYDASEKEDLDGAGGSKDVGSVFLGLRADLEGNNSSRVYIGHATGQTTGISGHMSARFIPTVERESIDLVDRNVSVWNTELLHIGGYLSRVAYETELSAIARLYAAALQTSSSALSGPDANLTTWLQSRCLHALKFFTFRPSTPSPEVSRIMQSAFFSASDLFSIFSSSGVKSASEVRIRSPEMEKFVKSLPVLPKEIQDGASDVIALLQGRNMIRQITFEDIIGEMRGRCFEEEEMIECLKWRVNLPRQAAFDAHFKEQFVGAGVFRIAGKSVDGKETSEGERIVPLASVQTYINPGGLVPPDGPFPPTTLPLRFSTTKGLVPTVYPELFGWTSFSINDWIVYLTSKPPADSPGVEYDVTVSPIFAEKVISTVSKGWSNISKANQEDIVQRLSPLSCIPTQLGLKVPSDAYFAAAHVFPDLPMVTFTSPGLLSGRLKAPTENVLAMLGVRKHVDLQVVFNRMIKTGDWTIAQLVKYLAGVKDTLTRLELERLKETAAFSKEEDPQAQKNGEKSETASVVPKRTRYKISALYEPNDAMRKLRLPILDWGNDPKWRPNSEEAKFLFSLGLQKYPSLPELLKLASGPDKELRELALKYLFEKFTTQYQDYQPESFANVAFIPAVQPDGTETLAKHGQVFSEPGCAVMGFAVARSDIKDEALTKLKIARHPSATSATALLLQNPPTSQEQARRTFEYLTNVLGDFTTKNLQQLRLSNIIPAETPRSKGIVMVKPGECYFKKDDGETSFHSKLFTFVDFGNRANNFLAACGVRNAPTTEEVARMLVADPGGFYALAGGAERFKAELRQISASFAEISATTKQTMSRSPILLGSRITDEKEGTKQGQRRASVGADDEDDTVTVSYELLRPDQIVIIDDVNTYAQFRDVLYGAPQEDILESLYSALGSPRLGQLIKEEYKPVGELKDSPDAAKVRKLVLERLPLFLHERNQTRVLVRPEWMQAGSNFVVKKVARLILQKTLVWGGKRTVKDSEASAASKREGISRSLVLYIAHNIPLDLYEVANSLCKQMFDTPKVNDSLLFSTILSTDLPSLRRRGYNVDRILNQQKAEREARESARRAAEREAAQIRPPGAFIEDTPAENPEKGPGAPPPLPPNKPGSELTQKPEGPGGSSINAPPVPEKSGKSLLNSVKNKIGGRNSGEDSLRSGLERLMSSGNRSSSGAPGSVGSRKTPMGRDADAQPTPESDINKNVQQAIAACRPEARSLLQNREHMETIKEALNEGYCDITGAAVDLVHIGNVTNVRIYAAKNVPNAQELLLQTKLDSINRFLSIVRPLKRVYKLPDASLHLFYDLVGPLIAFNANGSLFLNLRYYEGWHDAQVKQHDLMKAMISWFFTLAHEIAHNLVGPHNAEHSYYMNQISSTHILNLIDELQAVQFGVGAQ</sequence>
<feature type="compositionally biased region" description="Polar residues" evidence="1">
    <location>
        <begin position="1634"/>
        <end position="1643"/>
    </location>
</feature>
<name>A0A0C3B7Y9_SERVB</name>
<dbReference type="InterPro" id="IPR036890">
    <property type="entry name" value="HATPase_C_sf"/>
</dbReference>
<feature type="region of interest" description="Disordered" evidence="1">
    <location>
        <begin position="374"/>
        <end position="404"/>
    </location>
</feature>
<dbReference type="Proteomes" id="UP000054097">
    <property type="component" value="Unassembled WGS sequence"/>
</dbReference>
<feature type="region of interest" description="Disordered" evidence="1">
    <location>
        <begin position="1295"/>
        <end position="1318"/>
    </location>
</feature>
<dbReference type="SUPFAM" id="SSF55874">
    <property type="entry name" value="ATPase domain of HSP90 chaperone/DNA topoisomerase II/histidine kinase"/>
    <property type="match status" value="1"/>
</dbReference>
<feature type="compositionally biased region" description="Pro residues" evidence="1">
    <location>
        <begin position="1568"/>
        <end position="1577"/>
    </location>
</feature>
<dbReference type="InterPro" id="IPR022155">
    <property type="entry name" value="DUF3684"/>
</dbReference>
<reference evidence="2 3" key="1">
    <citation type="submission" date="2014-04" db="EMBL/GenBank/DDBJ databases">
        <authorList>
            <consortium name="DOE Joint Genome Institute"/>
            <person name="Kuo A."/>
            <person name="Zuccaro A."/>
            <person name="Kohler A."/>
            <person name="Nagy L.G."/>
            <person name="Floudas D."/>
            <person name="Copeland A."/>
            <person name="Barry K.W."/>
            <person name="Cichocki N."/>
            <person name="Veneault-Fourrey C."/>
            <person name="LaButti K."/>
            <person name="Lindquist E.A."/>
            <person name="Lipzen A."/>
            <person name="Lundell T."/>
            <person name="Morin E."/>
            <person name="Murat C."/>
            <person name="Sun H."/>
            <person name="Tunlid A."/>
            <person name="Henrissat B."/>
            <person name="Grigoriev I.V."/>
            <person name="Hibbett D.S."/>
            <person name="Martin F."/>
            <person name="Nordberg H.P."/>
            <person name="Cantor M.N."/>
            <person name="Hua S.X."/>
        </authorList>
    </citation>
    <scope>NUCLEOTIDE SEQUENCE [LARGE SCALE GENOMIC DNA]</scope>
    <source>
        <strain evidence="2 3">MAFF 305830</strain>
    </source>
</reference>
<gene>
    <name evidence="2" type="ORF">M408DRAFT_329589</name>
</gene>
<dbReference type="PANTHER" id="PTHR47839:SF1">
    <property type="entry name" value="DOMAIN PROTEIN, PUTATIVE (AFU_ORTHOLOGUE AFUA_6G04830)-RELATED"/>
    <property type="match status" value="1"/>
</dbReference>
<evidence type="ECO:0000313" key="3">
    <source>
        <dbReference type="Proteomes" id="UP000054097"/>
    </source>
</evidence>
<dbReference type="EMBL" id="KN824294">
    <property type="protein sequence ID" value="KIM28239.1"/>
    <property type="molecule type" value="Genomic_DNA"/>
</dbReference>
<proteinExistence type="predicted"/>
<evidence type="ECO:0000313" key="2">
    <source>
        <dbReference type="EMBL" id="KIM28239.1"/>
    </source>
</evidence>
<reference evidence="3" key="2">
    <citation type="submission" date="2015-01" db="EMBL/GenBank/DDBJ databases">
        <title>Evolutionary Origins and Diversification of the Mycorrhizal Mutualists.</title>
        <authorList>
            <consortium name="DOE Joint Genome Institute"/>
            <consortium name="Mycorrhizal Genomics Consortium"/>
            <person name="Kohler A."/>
            <person name="Kuo A."/>
            <person name="Nagy L.G."/>
            <person name="Floudas D."/>
            <person name="Copeland A."/>
            <person name="Barry K.W."/>
            <person name="Cichocki N."/>
            <person name="Veneault-Fourrey C."/>
            <person name="LaButti K."/>
            <person name="Lindquist E.A."/>
            <person name="Lipzen A."/>
            <person name="Lundell T."/>
            <person name="Morin E."/>
            <person name="Murat C."/>
            <person name="Riley R."/>
            <person name="Ohm R."/>
            <person name="Sun H."/>
            <person name="Tunlid A."/>
            <person name="Henrissat B."/>
            <person name="Grigoriev I.V."/>
            <person name="Hibbett D.S."/>
            <person name="Martin F."/>
        </authorList>
    </citation>
    <scope>NUCLEOTIDE SEQUENCE [LARGE SCALE GENOMIC DNA]</scope>
    <source>
        <strain evidence="3">MAFF 305830</strain>
    </source>
</reference>
<protein>
    <recommendedName>
        <fullName evidence="4">Sacsin</fullName>
    </recommendedName>
</protein>
<feature type="compositionally biased region" description="Basic and acidic residues" evidence="1">
    <location>
        <begin position="965"/>
        <end position="981"/>
    </location>
</feature>
<accession>A0A0C3B7Y9</accession>
<evidence type="ECO:0000256" key="1">
    <source>
        <dbReference type="SAM" id="MobiDB-lite"/>
    </source>
</evidence>
<feature type="region of interest" description="Disordered" evidence="1">
    <location>
        <begin position="965"/>
        <end position="984"/>
    </location>
</feature>
<feature type="compositionally biased region" description="Basic and acidic residues" evidence="1">
    <location>
        <begin position="1528"/>
        <end position="1546"/>
    </location>
</feature>
<dbReference type="PANTHER" id="PTHR47839">
    <property type="entry name" value="DOMAIN PROTEIN, PUTATIVE (AFU_ORTHOLOGUE AFUA_6G04830)-RELATED"/>
    <property type="match status" value="1"/>
</dbReference>
<dbReference type="NCBIfam" id="NF047352">
    <property type="entry name" value="P_loop_sacsin"/>
    <property type="match status" value="1"/>
</dbReference>
<feature type="region of interest" description="Disordered" evidence="1">
    <location>
        <begin position="1632"/>
        <end position="1668"/>
    </location>
</feature>
<feature type="compositionally biased region" description="Low complexity" evidence="1">
    <location>
        <begin position="374"/>
        <end position="402"/>
    </location>
</feature>